<organism evidence="1 2">
    <name type="scientific">Nostoc punctiforme (strain ATCC 29133 / PCC 73102)</name>
    <dbReference type="NCBI Taxonomy" id="63737"/>
    <lineage>
        <taxon>Bacteria</taxon>
        <taxon>Bacillati</taxon>
        <taxon>Cyanobacteriota</taxon>
        <taxon>Cyanophyceae</taxon>
        <taxon>Nostocales</taxon>
        <taxon>Nostocaceae</taxon>
        <taxon>Nostoc</taxon>
    </lineage>
</organism>
<gene>
    <name evidence="1" type="ordered locus">Npun_F5646</name>
</gene>
<dbReference type="eggNOG" id="ENOG50335QQ">
    <property type="taxonomic scope" value="Bacteria"/>
</dbReference>
<dbReference type="EMBL" id="CP001037">
    <property type="protein sequence ID" value="ACC83948.1"/>
    <property type="molecule type" value="Genomic_DNA"/>
</dbReference>
<protein>
    <submittedName>
        <fullName evidence="1">Uncharacterized protein</fullName>
    </submittedName>
</protein>
<dbReference type="HOGENOM" id="CLU_138498_0_0_3"/>
<evidence type="ECO:0000313" key="2">
    <source>
        <dbReference type="Proteomes" id="UP000001191"/>
    </source>
</evidence>
<dbReference type="AlphaFoldDB" id="B2J7Y3"/>
<dbReference type="KEGG" id="npu:Npun_F5646"/>
<evidence type="ECO:0000313" key="1">
    <source>
        <dbReference type="EMBL" id="ACC83948.1"/>
    </source>
</evidence>
<name>B2J7Y3_NOSP7</name>
<keyword evidence="2" id="KW-1185">Reference proteome</keyword>
<accession>B2J7Y3</accession>
<proteinExistence type="predicted"/>
<reference evidence="1 2" key="2">
    <citation type="journal article" date="2013" name="Plant Physiol.">
        <title>A Nostoc punctiforme Sugar Transporter Necessary to Establish a Cyanobacterium-Plant Symbiosis.</title>
        <authorList>
            <person name="Ekman M."/>
            <person name="Picossi S."/>
            <person name="Campbell E.L."/>
            <person name="Meeks J.C."/>
            <person name="Flores E."/>
        </authorList>
    </citation>
    <scope>NUCLEOTIDE SEQUENCE [LARGE SCALE GENOMIC DNA]</scope>
    <source>
        <strain evidence="2">ATCC 29133 / PCC 73102</strain>
    </source>
</reference>
<sequence>MIKEYFGRYELNANSLRLLKKRILLLDETNESSLIEEKIMKLTNFINSALIVACIAFVPGIVDAQTVNNNGRQTNTDLQNASYLQPFNIAFLAYQGAFREQGIPSAGTLLSEFQIGNLTAKDIVQAAIKANKLPTQVLSDRGYVNAVESQVTSMINGNDIGS</sequence>
<dbReference type="STRING" id="63737.Npun_F5646"/>
<dbReference type="PhylomeDB" id="B2J7Y3"/>
<dbReference type="Proteomes" id="UP000001191">
    <property type="component" value="Chromosome"/>
</dbReference>
<dbReference type="EnsemblBacteria" id="ACC83948">
    <property type="protein sequence ID" value="ACC83948"/>
    <property type="gene ID" value="Npun_F5646"/>
</dbReference>
<reference evidence="2" key="1">
    <citation type="submission" date="2008-04" db="EMBL/GenBank/DDBJ databases">
        <title>Complete sequence of chromosome of Nostoc punctiforme ATCC 29133.</title>
        <authorList>
            <consortium name="US DOE Joint Genome Institute"/>
            <person name="Copeland A."/>
            <person name="Lucas S."/>
            <person name="Lapidus A."/>
            <person name="Glavina del Rio T."/>
            <person name="Dalin E."/>
            <person name="Tice H."/>
            <person name="Pitluck S."/>
            <person name="Chain P."/>
            <person name="Malfatti S."/>
            <person name="Shin M."/>
            <person name="Vergez L."/>
            <person name="Schmutz J."/>
            <person name="Larimer F."/>
            <person name="Land M."/>
            <person name="Hauser L."/>
            <person name="Kyrpides N."/>
            <person name="Kim E."/>
            <person name="Meeks J.C."/>
            <person name="Elhai J."/>
            <person name="Campbell E.L."/>
            <person name="Thiel T."/>
            <person name="Longmire J."/>
            <person name="Potts M."/>
            <person name="Atlas R."/>
        </authorList>
    </citation>
    <scope>NUCLEOTIDE SEQUENCE [LARGE SCALE GENOMIC DNA]</scope>
    <source>
        <strain evidence="2">ATCC 29133 / PCC 73102</strain>
    </source>
</reference>